<gene>
    <name evidence="1" type="ORF">E5347_13315</name>
</gene>
<protein>
    <recommendedName>
        <fullName evidence="3">Sporulation protein Cse60</fullName>
    </recommendedName>
</protein>
<evidence type="ECO:0000313" key="2">
    <source>
        <dbReference type="Proteomes" id="UP000306888"/>
    </source>
</evidence>
<reference evidence="1 2" key="1">
    <citation type="submission" date="2019-04" db="EMBL/GenBank/DDBJ databases">
        <title>Microbes associate with the intestines of laboratory mice.</title>
        <authorList>
            <person name="Navarre W."/>
            <person name="Wong E."/>
            <person name="Huang K."/>
            <person name="Tropini C."/>
            <person name="Ng K."/>
            <person name="Yu B."/>
        </authorList>
    </citation>
    <scope>NUCLEOTIDE SEQUENCE [LARGE SCALE GENOMIC DNA]</scope>
    <source>
        <strain evidence="1 2">NM50_B9-20</strain>
    </source>
</reference>
<name>A0A4S2DH91_9CLOT</name>
<evidence type="ECO:0008006" key="3">
    <source>
        <dbReference type="Google" id="ProtNLM"/>
    </source>
</evidence>
<organism evidence="1 2">
    <name type="scientific">Clostridium sartagoforme</name>
    <dbReference type="NCBI Taxonomy" id="84031"/>
    <lineage>
        <taxon>Bacteria</taxon>
        <taxon>Bacillati</taxon>
        <taxon>Bacillota</taxon>
        <taxon>Clostridia</taxon>
        <taxon>Eubacteriales</taxon>
        <taxon>Clostridiaceae</taxon>
        <taxon>Clostridium</taxon>
    </lineage>
</organism>
<dbReference type="EMBL" id="SRYR01000009">
    <property type="protein sequence ID" value="TGY41145.1"/>
    <property type="molecule type" value="Genomic_DNA"/>
</dbReference>
<evidence type="ECO:0000313" key="1">
    <source>
        <dbReference type="EMBL" id="TGY41145.1"/>
    </source>
</evidence>
<dbReference type="OrthoDB" id="1932962at2"/>
<dbReference type="Proteomes" id="UP000306888">
    <property type="component" value="Unassembled WGS sequence"/>
</dbReference>
<sequence>MKVKIIKGTNIEKLECDVNEFIKDKSIIKISHEIVVSKLYDRSINILVFIILYDEYNHGGYLDLDSIVDLKNNKTN</sequence>
<comment type="caution">
    <text evidence="1">The sequence shown here is derived from an EMBL/GenBank/DDBJ whole genome shotgun (WGS) entry which is preliminary data.</text>
</comment>
<proteinExistence type="predicted"/>
<dbReference type="RefSeq" id="WP_136007721.1">
    <property type="nucleotide sequence ID" value="NZ_SRYR01000009.1"/>
</dbReference>
<accession>A0A4S2DH91</accession>
<dbReference type="AlphaFoldDB" id="A0A4S2DH91"/>
<keyword evidence="2" id="KW-1185">Reference proteome</keyword>